<gene>
    <name evidence="1" type="ORF">PQJ73_28145</name>
</gene>
<proteinExistence type="predicted"/>
<organism evidence="1 2">
    <name type="scientific">Rhodoplanes tepidamans</name>
    <name type="common">Rhodoplanes cryptolactis</name>
    <dbReference type="NCBI Taxonomy" id="200616"/>
    <lineage>
        <taxon>Bacteria</taxon>
        <taxon>Pseudomonadati</taxon>
        <taxon>Pseudomonadota</taxon>
        <taxon>Alphaproteobacteria</taxon>
        <taxon>Hyphomicrobiales</taxon>
        <taxon>Nitrobacteraceae</taxon>
        <taxon>Rhodoplanes</taxon>
    </lineage>
</organism>
<protein>
    <submittedName>
        <fullName evidence="1">Uncharacterized protein</fullName>
    </submittedName>
</protein>
<dbReference type="RefSeq" id="WP_272780391.1">
    <property type="nucleotide sequence ID" value="NZ_JAQQLI010000079.1"/>
</dbReference>
<name>A0ABT5JJ17_RHOTP</name>
<reference evidence="1" key="1">
    <citation type="journal article" date="2023" name="Microbiol Resour">
        <title>Genome Sequences of Rhodoplanes serenus and Two Thermotolerant Strains, Rhodoplanes tepidamans and 'Rhodoplanes cryptolactis,' Further Refine the Genus.</title>
        <authorList>
            <person name="Rayyan A.A."/>
            <person name="Kyndt J.A."/>
        </authorList>
    </citation>
    <scope>NUCLEOTIDE SEQUENCE</scope>
    <source>
        <strain evidence="1">DSM 9987</strain>
    </source>
</reference>
<dbReference type="Proteomes" id="UP001165652">
    <property type="component" value="Unassembled WGS sequence"/>
</dbReference>
<evidence type="ECO:0000313" key="2">
    <source>
        <dbReference type="Proteomes" id="UP001165652"/>
    </source>
</evidence>
<comment type="caution">
    <text evidence="1">The sequence shown here is derived from an EMBL/GenBank/DDBJ whole genome shotgun (WGS) entry which is preliminary data.</text>
</comment>
<keyword evidence="2" id="KW-1185">Reference proteome</keyword>
<reference evidence="1" key="2">
    <citation type="submission" date="2023-02" db="EMBL/GenBank/DDBJ databases">
        <authorList>
            <person name="Rayyan A."/>
            <person name="Meyer T."/>
            <person name="Kyndt J.A."/>
        </authorList>
    </citation>
    <scope>NUCLEOTIDE SEQUENCE</scope>
    <source>
        <strain evidence="1">DSM 9987</strain>
    </source>
</reference>
<sequence>MPKNVFDRRSFFEKRWHELTPDELADAHVAYHQALVRFFKVMGENPFTPENHTRLARISSASAAHCRKVVARARRTRSRMQ</sequence>
<evidence type="ECO:0000313" key="1">
    <source>
        <dbReference type="EMBL" id="MDC7789569.1"/>
    </source>
</evidence>
<dbReference type="EMBL" id="JAQQLI010000079">
    <property type="protein sequence ID" value="MDC7789569.1"/>
    <property type="molecule type" value="Genomic_DNA"/>
</dbReference>
<accession>A0ABT5JJ17</accession>